<feature type="domain" description="Transcription elongation factor GreA/GreB N-terminal" evidence="11">
    <location>
        <begin position="5"/>
        <end position="74"/>
    </location>
</feature>
<dbReference type="PIRSF" id="PIRSF006092">
    <property type="entry name" value="GreA_GreB"/>
    <property type="match status" value="1"/>
</dbReference>
<dbReference type="SUPFAM" id="SSF46557">
    <property type="entry name" value="GreA transcript cleavage protein, N-terminal domain"/>
    <property type="match status" value="1"/>
</dbReference>
<dbReference type="InterPro" id="IPR006359">
    <property type="entry name" value="Tscrpt_elong_fac_GreA"/>
</dbReference>
<dbReference type="PANTHER" id="PTHR30437">
    <property type="entry name" value="TRANSCRIPTION ELONGATION FACTOR GREA"/>
    <property type="match status" value="1"/>
</dbReference>
<keyword evidence="12" id="KW-0648">Protein biosynthesis</keyword>
<dbReference type="AlphaFoldDB" id="A0A3D8IXC8"/>
<dbReference type="InterPro" id="IPR001437">
    <property type="entry name" value="Tscrpt_elong_fac_GreA/B_C"/>
</dbReference>
<dbReference type="NCBIfam" id="TIGR01462">
    <property type="entry name" value="greA"/>
    <property type="match status" value="1"/>
</dbReference>
<evidence type="ECO:0000313" key="13">
    <source>
        <dbReference type="Proteomes" id="UP000257067"/>
    </source>
</evidence>
<dbReference type="InterPro" id="IPR022691">
    <property type="entry name" value="Tscrpt_elong_fac_GreA/B_N"/>
</dbReference>
<dbReference type="Pfam" id="PF03449">
    <property type="entry name" value="GreA_GreB_N"/>
    <property type="match status" value="1"/>
</dbReference>
<dbReference type="FunFam" id="3.10.50.30:FF:000001">
    <property type="entry name" value="Transcription elongation factor GreA"/>
    <property type="match status" value="1"/>
</dbReference>
<dbReference type="SUPFAM" id="SSF54534">
    <property type="entry name" value="FKBP-like"/>
    <property type="match status" value="1"/>
</dbReference>
<dbReference type="GO" id="GO:0006354">
    <property type="term" value="P:DNA-templated transcription elongation"/>
    <property type="evidence" value="ECO:0007669"/>
    <property type="project" value="TreeGrafter"/>
</dbReference>
<evidence type="ECO:0000256" key="1">
    <source>
        <dbReference type="ARBA" id="ARBA00008213"/>
    </source>
</evidence>
<dbReference type="Gene3D" id="1.10.287.180">
    <property type="entry name" value="Transcription elongation factor, GreA/GreB, N-terminal domain"/>
    <property type="match status" value="1"/>
</dbReference>
<name>A0A3D8IXC8_9HELI</name>
<dbReference type="GO" id="GO:0003746">
    <property type="term" value="F:translation elongation factor activity"/>
    <property type="evidence" value="ECO:0007669"/>
    <property type="project" value="UniProtKB-KW"/>
</dbReference>
<gene>
    <name evidence="8" type="primary">greA</name>
    <name evidence="12" type="ORF">CQA62_03515</name>
</gene>
<keyword evidence="4 8" id="KW-0238">DNA-binding</keyword>
<dbReference type="OrthoDB" id="9808774at2"/>
<dbReference type="InterPro" id="IPR023459">
    <property type="entry name" value="Tscrpt_elong_fac_GreA/B_fam"/>
</dbReference>
<dbReference type="NCBIfam" id="NF001261">
    <property type="entry name" value="PRK00226.1-2"/>
    <property type="match status" value="1"/>
</dbReference>
<comment type="function">
    <text evidence="6 8 9">Necessary for efficient RNA polymerase transcription elongation past template-encoded arresting sites. The arresting sites in DNA have the property of trapping a certain fraction of elongating RNA polymerases that pass through, resulting in locked ternary complexes. Cleavage of the nascent transcript by cleavage factors such as GreA or GreB allows the resumption of elongation from the new 3'terminus. GreA releases sequences of 2 to 3 nucleotides.</text>
</comment>
<evidence type="ECO:0000313" key="12">
    <source>
        <dbReference type="EMBL" id="RDU69221.1"/>
    </source>
</evidence>
<evidence type="ECO:0000259" key="10">
    <source>
        <dbReference type="Pfam" id="PF01272"/>
    </source>
</evidence>
<feature type="domain" description="Transcription elongation factor GreA/GreB C-terminal" evidence="10">
    <location>
        <begin position="82"/>
        <end position="155"/>
    </location>
</feature>
<evidence type="ECO:0000256" key="7">
    <source>
        <dbReference type="ARBA" id="ARBA00030776"/>
    </source>
</evidence>
<dbReference type="InterPro" id="IPR028624">
    <property type="entry name" value="Tscrpt_elong_fac_GreA/B"/>
</dbReference>
<reference evidence="12 13" key="1">
    <citation type="submission" date="2018-04" db="EMBL/GenBank/DDBJ databases">
        <title>Novel Campyloabacter and Helicobacter Species and Strains.</title>
        <authorList>
            <person name="Mannion A.J."/>
            <person name="Shen Z."/>
            <person name="Fox J.G."/>
        </authorList>
    </citation>
    <scope>NUCLEOTIDE SEQUENCE [LARGE SCALE GENOMIC DNA]</scope>
    <source>
        <strain evidence="12 13">ATCC 700242</strain>
    </source>
</reference>
<keyword evidence="3 8" id="KW-0805">Transcription regulation</keyword>
<dbReference type="GO" id="GO:0032784">
    <property type="term" value="P:regulation of DNA-templated transcription elongation"/>
    <property type="evidence" value="ECO:0007669"/>
    <property type="project" value="UniProtKB-UniRule"/>
</dbReference>
<dbReference type="Gene3D" id="3.10.50.30">
    <property type="entry name" value="Transcription elongation factor, GreA/GreB, C-terminal domain"/>
    <property type="match status" value="1"/>
</dbReference>
<evidence type="ECO:0000256" key="3">
    <source>
        <dbReference type="ARBA" id="ARBA00023015"/>
    </source>
</evidence>
<dbReference type="GO" id="GO:0070063">
    <property type="term" value="F:RNA polymerase binding"/>
    <property type="evidence" value="ECO:0007669"/>
    <property type="project" value="InterPro"/>
</dbReference>
<evidence type="ECO:0000256" key="5">
    <source>
        <dbReference type="ARBA" id="ARBA00023163"/>
    </source>
</evidence>
<evidence type="ECO:0000256" key="8">
    <source>
        <dbReference type="HAMAP-Rule" id="MF_00105"/>
    </source>
</evidence>
<sequence length="164" mass="18271">MNKEPMTAYGYQILCNELKNLKEVERPNIVKEIDIARSYGDLKENAEYHAAKDKQLFIEARIAELGEMLLNAQVIDPSELSHHKVSFGSTVKILNLDTDKEITYTIVGGIESDPARGLISFGSPIARSLLGKVEGDEVSIKLPNGESDFEILEVCYKPIIFGEK</sequence>
<accession>A0A3D8IXC8</accession>
<dbReference type="PANTHER" id="PTHR30437:SF4">
    <property type="entry name" value="TRANSCRIPTION ELONGATION FACTOR GREA"/>
    <property type="match status" value="1"/>
</dbReference>
<protein>
    <recommendedName>
        <fullName evidence="2 8">Transcription elongation factor GreA</fullName>
    </recommendedName>
    <alternativeName>
        <fullName evidence="7 8">Transcript cleavage factor GreA</fullName>
    </alternativeName>
</protein>
<evidence type="ECO:0000256" key="2">
    <source>
        <dbReference type="ARBA" id="ARBA00013729"/>
    </source>
</evidence>
<dbReference type="EMBL" id="NXLU01000003">
    <property type="protein sequence ID" value="RDU69221.1"/>
    <property type="molecule type" value="Genomic_DNA"/>
</dbReference>
<keyword evidence="13" id="KW-1185">Reference proteome</keyword>
<evidence type="ECO:0000256" key="9">
    <source>
        <dbReference type="RuleBase" id="RU000556"/>
    </source>
</evidence>
<dbReference type="PROSITE" id="PS00830">
    <property type="entry name" value="GREAB_2"/>
    <property type="match status" value="1"/>
</dbReference>
<evidence type="ECO:0000256" key="4">
    <source>
        <dbReference type="ARBA" id="ARBA00023125"/>
    </source>
</evidence>
<dbReference type="Proteomes" id="UP000257067">
    <property type="component" value="Unassembled WGS sequence"/>
</dbReference>
<dbReference type="FunFam" id="1.10.287.180:FF:000001">
    <property type="entry name" value="Transcription elongation factor GreA"/>
    <property type="match status" value="1"/>
</dbReference>
<dbReference type="InterPro" id="IPR018151">
    <property type="entry name" value="TF_GreA/GreB_CS"/>
</dbReference>
<dbReference type="NCBIfam" id="NF001264">
    <property type="entry name" value="PRK00226.1-5"/>
    <property type="match status" value="1"/>
</dbReference>
<dbReference type="NCBIfam" id="NF001263">
    <property type="entry name" value="PRK00226.1-4"/>
    <property type="match status" value="1"/>
</dbReference>
<comment type="caution">
    <text evidence="12">The sequence shown here is derived from an EMBL/GenBank/DDBJ whole genome shotgun (WGS) entry which is preliminary data.</text>
</comment>
<keyword evidence="12" id="KW-0251">Elongation factor</keyword>
<dbReference type="InterPro" id="IPR036953">
    <property type="entry name" value="GreA/GreB_C_sf"/>
</dbReference>
<dbReference type="Pfam" id="PF01272">
    <property type="entry name" value="GreA_GreB"/>
    <property type="match status" value="1"/>
</dbReference>
<organism evidence="12 13">
    <name type="scientific">Helicobacter cholecystus</name>
    <dbReference type="NCBI Taxonomy" id="45498"/>
    <lineage>
        <taxon>Bacteria</taxon>
        <taxon>Pseudomonadati</taxon>
        <taxon>Campylobacterota</taxon>
        <taxon>Epsilonproteobacteria</taxon>
        <taxon>Campylobacterales</taxon>
        <taxon>Helicobacteraceae</taxon>
        <taxon>Helicobacter</taxon>
    </lineage>
</organism>
<dbReference type="GO" id="GO:0003677">
    <property type="term" value="F:DNA binding"/>
    <property type="evidence" value="ECO:0007669"/>
    <property type="project" value="UniProtKB-UniRule"/>
</dbReference>
<dbReference type="PROSITE" id="PS00829">
    <property type="entry name" value="GREAB_1"/>
    <property type="match status" value="1"/>
</dbReference>
<proteinExistence type="inferred from homology"/>
<evidence type="ECO:0000256" key="6">
    <source>
        <dbReference type="ARBA" id="ARBA00024916"/>
    </source>
</evidence>
<keyword evidence="5 8" id="KW-0804">Transcription</keyword>
<dbReference type="InterPro" id="IPR036805">
    <property type="entry name" value="Tscrpt_elong_fac_GreA/B_N_sf"/>
</dbReference>
<evidence type="ECO:0000259" key="11">
    <source>
        <dbReference type="Pfam" id="PF03449"/>
    </source>
</evidence>
<dbReference type="HAMAP" id="MF_00105">
    <property type="entry name" value="GreA_GreB"/>
    <property type="match status" value="1"/>
</dbReference>
<dbReference type="RefSeq" id="WP_104725059.1">
    <property type="nucleotide sequence ID" value="NZ_FZNE01000015.1"/>
</dbReference>
<comment type="similarity">
    <text evidence="1 8 9">Belongs to the GreA/GreB family.</text>
</comment>